<name>A0ABW7SVT0_9ACTN</name>
<evidence type="ECO:0000313" key="2">
    <source>
        <dbReference type="EMBL" id="MFI0796914.1"/>
    </source>
</evidence>
<gene>
    <name evidence="2" type="ORF">ACH4OY_30145</name>
</gene>
<evidence type="ECO:0000259" key="1">
    <source>
        <dbReference type="Pfam" id="PF00656"/>
    </source>
</evidence>
<dbReference type="InterPro" id="IPR029030">
    <property type="entry name" value="Caspase-like_dom_sf"/>
</dbReference>
<dbReference type="SUPFAM" id="SSF52129">
    <property type="entry name" value="Caspase-like"/>
    <property type="match status" value="1"/>
</dbReference>
<dbReference type="EMBL" id="JBIRPU010000037">
    <property type="protein sequence ID" value="MFI0796914.1"/>
    <property type="molecule type" value="Genomic_DNA"/>
</dbReference>
<comment type="caution">
    <text evidence="2">The sequence shown here is derived from an EMBL/GenBank/DDBJ whole genome shotgun (WGS) entry which is preliminary data.</text>
</comment>
<organism evidence="2 3">
    <name type="scientific">Micromonospora rubida</name>
    <dbReference type="NCBI Taxonomy" id="2697657"/>
    <lineage>
        <taxon>Bacteria</taxon>
        <taxon>Bacillati</taxon>
        <taxon>Actinomycetota</taxon>
        <taxon>Actinomycetes</taxon>
        <taxon>Micromonosporales</taxon>
        <taxon>Micromonosporaceae</taxon>
        <taxon>Micromonospora</taxon>
    </lineage>
</organism>
<dbReference type="NCBIfam" id="NF047832">
    <property type="entry name" value="caspase_w_EACC1"/>
    <property type="match status" value="1"/>
</dbReference>
<reference evidence="2 3" key="1">
    <citation type="submission" date="2024-10" db="EMBL/GenBank/DDBJ databases">
        <title>The Natural Products Discovery Center: Release of the First 8490 Sequenced Strains for Exploring Actinobacteria Biosynthetic Diversity.</title>
        <authorList>
            <person name="Kalkreuter E."/>
            <person name="Kautsar S.A."/>
            <person name="Yang D."/>
            <person name="Bader C.D."/>
            <person name="Teijaro C.N."/>
            <person name="Fluegel L."/>
            <person name="Davis C.M."/>
            <person name="Simpson J.R."/>
            <person name="Lauterbach L."/>
            <person name="Steele A.D."/>
            <person name="Gui C."/>
            <person name="Meng S."/>
            <person name="Li G."/>
            <person name="Viehrig K."/>
            <person name="Ye F."/>
            <person name="Su P."/>
            <person name="Kiefer A.F."/>
            <person name="Nichols A."/>
            <person name="Cepeda A.J."/>
            <person name="Yan W."/>
            <person name="Fan B."/>
            <person name="Jiang Y."/>
            <person name="Adhikari A."/>
            <person name="Zheng C.-J."/>
            <person name="Schuster L."/>
            <person name="Cowan T.M."/>
            <person name="Smanski M.J."/>
            <person name="Chevrette M.G."/>
            <person name="De Carvalho L.P.S."/>
            <person name="Shen B."/>
        </authorList>
    </citation>
    <scope>NUCLEOTIDE SEQUENCE [LARGE SCALE GENOMIC DNA]</scope>
    <source>
        <strain evidence="2 3">NPDC021253</strain>
    </source>
</reference>
<dbReference type="Pfam" id="PF00656">
    <property type="entry name" value="Peptidase_C14"/>
    <property type="match status" value="1"/>
</dbReference>
<dbReference type="InterPro" id="IPR011600">
    <property type="entry name" value="Pept_C14_caspase"/>
</dbReference>
<proteinExistence type="predicted"/>
<dbReference type="RefSeq" id="WP_396685466.1">
    <property type="nucleotide sequence ID" value="NZ_JBIRPU010000037.1"/>
</dbReference>
<dbReference type="Proteomes" id="UP001611075">
    <property type="component" value="Unassembled WGS sequence"/>
</dbReference>
<dbReference type="Gene3D" id="3.40.50.1460">
    <property type="match status" value="1"/>
</dbReference>
<evidence type="ECO:0000313" key="3">
    <source>
        <dbReference type="Proteomes" id="UP001611075"/>
    </source>
</evidence>
<feature type="domain" description="Peptidase C14 caspase" evidence="1">
    <location>
        <begin position="11"/>
        <end position="221"/>
    </location>
</feature>
<accession>A0ABW7SVT0</accession>
<keyword evidence="3" id="KW-1185">Reference proteome</keyword>
<protein>
    <submittedName>
        <fullName evidence="2">Caspase domain-containing protein</fullName>
    </submittedName>
</protein>
<sequence>MATLADPAASRAVLVGVPAYDSLPPLPAVSENVNALRRLFADPAVWGLPTENILVPDLTGPDPLGAVMEALRSAAREATDTLLVYYAGHGLTNVLTGELILALPGAENLDQWWRALSFDHIRRGLTDPTPAAARRVVLLDCCYSALALAGDMGPAPASIDVAALTEVNGAYVLTACAESETAKAPPGARYTAFTGELITALEEGVADGPELLDLHTLYRHLAAVLAGKRWPVPQQRSRNSIGDLALARNRAWAAPAASSVDGDDAGRGGPVLRRFAVPATERARLLQRVGNFPGAAATLRDAAVDQEPEALRQRIRQLRRANRHSEAAALWRLAEGV</sequence>